<proteinExistence type="predicted"/>
<dbReference type="EMBL" id="CAJJDM010000025">
    <property type="protein sequence ID" value="CAD8057780.1"/>
    <property type="molecule type" value="Genomic_DNA"/>
</dbReference>
<accession>A0A8S1KQM3</accession>
<sequence length="135" mass="15882">MKFDGSDQQGEDYLDPTVNTSKQLETNNCSQQRTGHWDDNEHSIYLEFLQNVRGADGSYKKGQPLFKKMSEIIGTRSPSQCRSHHQKFNPYNQLIKKSKKKCYKNRIKVESKPILRSKQIMRKYFAMIKETTDEE</sequence>
<dbReference type="OMA" id="QQRTGHW"/>
<evidence type="ECO:0000313" key="3">
    <source>
        <dbReference type="Proteomes" id="UP000688137"/>
    </source>
</evidence>
<dbReference type="AlphaFoldDB" id="A0A8S1KQM3"/>
<protein>
    <recommendedName>
        <fullName evidence="4">Myb-like domain-containing protein</fullName>
    </recommendedName>
</protein>
<name>A0A8S1KQM3_PARPR</name>
<keyword evidence="3" id="KW-1185">Reference proteome</keyword>
<comment type="caution">
    <text evidence="2">The sequence shown here is derived from an EMBL/GenBank/DDBJ whole genome shotgun (WGS) entry which is preliminary data.</text>
</comment>
<evidence type="ECO:0000313" key="2">
    <source>
        <dbReference type="EMBL" id="CAD8057780.1"/>
    </source>
</evidence>
<gene>
    <name evidence="2" type="ORF">PPRIM_AZ9-3.1.T0260216</name>
</gene>
<feature type="region of interest" description="Disordered" evidence="1">
    <location>
        <begin position="1"/>
        <end position="21"/>
    </location>
</feature>
<evidence type="ECO:0008006" key="4">
    <source>
        <dbReference type="Google" id="ProtNLM"/>
    </source>
</evidence>
<dbReference type="Proteomes" id="UP000688137">
    <property type="component" value="Unassembled WGS sequence"/>
</dbReference>
<evidence type="ECO:0000256" key="1">
    <source>
        <dbReference type="SAM" id="MobiDB-lite"/>
    </source>
</evidence>
<organism evidence="2 3">
    <name type="scientific">Paramecium primaurelia</name>
    <dbReference type="NCBI Taxonomy" id="5886"/>
    <lineage>
        <taxon>Eukaryota</taxon>
        <taxon>Sar</taxon>
        <taxon>Alveolata</taxon>
        <taxon>Ciliophora</taxon>
        <taxon>Intramacronucleata</taxon>
        <taxon>Oligohymenophorea</taxon>
        <taxon>Peniculida</taxon>
        <taxon>Parameciidae</taxon>
        <taxon>Paramecium</taxon>
    </lineage>
</organism>
<reference evidence="2" key="1">
    <citation type="submission" date="2021-01" db="EMBL/GenBank/DDBJ databases">
        <authorList>
            <consortium name="Genoscope - CEA"/>
            <person name="William W."/>
        </authorList>
    </citation>
    <scope>NUCLEOTIDE SEQUENCE</scope>
</reference>